<gene>
    <name evidence="3" type="ORF">PR001_g10105</name>
    <name evidence="2" type="ORF">PR002_g10118</name>
</gene>
<feature type="signal peptide" evidence="1">
    <location>
        <begin position="1"/>
        <end position="24"/>
    </location>
</feature>
<keyword evidence="1" id="KW-0732">Signal</keyword>
<feature type="chain" id="PRO_5036165093" description="RxLR effector protein" evidence="1">
    <location>
        <begin position="25"/>
        <end position="61"/>
    </location>
</feature>
<evidence type="ECO:0000313" key="5">
    <source>
        <dbReference type="Proteomes" id="UP000435112"/>
    </source>
</evidence>
<reference evidence="4 5" key="1">
    <citation type="submission" date="2018-09" db="EMBL/GenBank/DDBJ databases">
        <title>Genomic investigation of the strawberry pathogen Phytophthora fragariae indicates pathogenicity is determined by transcriptional variation in three key races.</title>
        <authorList>
            <person name="Adams T.M."/>
            <person name="Armitage A.D."/>
            <person name="Sobczyk M.K."/>
            <person name="Bates H.J."/>
            <person name="Dunwell J.M."/>
            <person name="Nellist C.F."/>
            <person name="Harrison R.J."/>
        </authorList>
    </citation>
    <scope>NUCLEOTIDE SEQUENCE [LARGE SCALE GENOMIC DNA]</scope>
    <source>
        <strain evidence="3 4">SCRP249</strain>
        <strain evidence="2 5">SCRP324</strain>
    </source>
</reference>
<protein>
    <recommendedName>
        <fullName evidence="6">RxLR effector protein</fullName>
    </recommendedName>
</protein>
<evidence type="ECO:0008006" key="6">
    <source>
        <dbReference type="Google" id="ProtNLM"/>
    </source>
</evidence>
<dbReference type="Proteomes" id="UP000435112">
    <property type="component" value="Unassembled WGS sequence"/>
</dbReference>
<dbReference type="EMBL" id="QXFU01000563">
    <property type="protein sequence ID" value="KAE9029489.1"/>
    <property type="molecule type" value="Genomic_DNA"/>
</dbReference>
<dbReference type="EMBL" id="QXFV01000582">
    <property type="protein sequence ID" value="KAE9033576.1"/>
    <property type="molecule type" value="Genomic_DNA"/>
</dbReference>
<evidence type="ECO:0000313" key="3">
    <source>
        <dbReference type="EMBL" id="KAE9033576.1"/>
    </source>
</evidence>
<accession>A0A6A3MBE5</accession>
<name>A0A6A3MBE5_9STRA</name>
<evidence type="ECO:0000313" key="2">
    <source>
        <dbReference type="EMBL" id="KAE9029489.1"/>
    </source>
</evidence>
<proteinExistence type="predicted"/>
<dbReference type="AlphaFoldDB" id="A0A6A3MBE5"/>
<evidence type="ECO:0000256" key="1">
    <source>
        <dbReference type="SAM" id="SignalP"/>
    </source>
</evidence>
<sequence length="61" mass="6357">MTPTSSGWHAAVLLAGSGTATALATSPTTRCPSSDTWHSKLSRRTTAGPSILYISSFSTSW</sequence>
<evidence type="ECO:0000313" key="4">
    <source>
        <dbReference type="Proteomes" id="UP000429607"/>
    </source>
</evidence>
<dbReference type="Proteomes" id="UP000429607">
    <property type="component" value="Unassembled WGS sequence"/>
</dbReference>
<organism evidence="2 5">
    <name type="scientific">Phytophthora rubi</name>
    <dbReference type="NCBI Taxonomy" id="129364"/>
    <lineage>
        <taxon>Eukaryota</taxon>
        <taxon>Sar</taxon>
        <taxon>Stramenopiles</taxon>
        <taxon>Oomycota</taxon>
        <taxon>Peronosporomycetes</taxon>
        <taxon>Peronosporales</taxon>
        <taxon>Peronosporaceae</taxon>
        <taxon>Phytophthora</taxon>
    </lineage>
</organism>
<comment type="caution">
    <text evidence="2">The sequence shown here is derived from an EMBL/GenBank/DDBJ whole genome shotgun (WGS) entry which is preliminary data.</text>
</comment>